<keyword evidence="3" id="KW-1185">Reference proteome</keyword>
<accession>A0A9N7UCN7</accession>
<gene>
    <name evidence="2" type="ORF">PLEPLA_LOCUS15789</name>
</gene>
<dbReference type="Proteomes" id="UP001153269">
    <property type="component" value="Unassembled WGS sequence"/>
</dbReference>
<dbReference type="EMBL" id="CADEAL010001001">
    <property type="protein sequence ID" value="CAB1427844.1"/>
    <property type="molecule type" value="Genomic_DNA"/>
</dbReference>
<reference evidence="2" key="1">
    <citation type="submission" date="2020-03" db="EMBL/GenBank/DDBJ databases">
        <authorList>
            <person name="Weist P."/>
        </authorList>
    </citation>
    <scope>NUCLEOTIDE SEQUENCE</scope>
</reference>
<comment type="caution">
    <text evidence="2">The sequence shown here is derived from an EMBL/GenBank/DDBJ whole genome shotgun (WGS) entry which is preliminary data.</text>
</comment>
<name>A0A9N7UCN7_PLEPL</name>
<organism evidence="2 3">
    <name type="scientific">Pleuronectes platessa</name>
    <name type="common">European plaice</name>
    <dbReference type="NCBI Taxonomy" id="8262"/>
    <lineage>
        <taxon>Eukaryota</taxon>
        <taxon>Metazoa</taxon>
        <taxon>Chordata</taxon>
        <taxon>Craniata</taxon>
        <taxon>Vertebrata</taxon>
        <taxon>Euteleostomi</taxon>
        <taxon>Actinopterygii</taxon>
        <taxon>Neopterygii</taxon>
        <taxon>Teleostei</taxon>
        <taxon>Neoteleostei</taxon>
        <taxon>Acanthomorphata</taxon>
        <taxon>Carangaria</taxon>
        <taxon>Pleuronectiformes</taxon>
        <taxon>Pleuronectoidei</taxon>
        <taxon>Pleuronectidae</taxon>
        <taxon>Pleuronectes</taxon>
    </lineage>
</organism>
<protein>
    <submittedName>
        <fullName evidence="2">Uncharacterized protein</fullName>
    </submittedName>
</protein>
<evidence type="ECO:0000313" key="2">
    <source>
        <dbReference type="EMBL" id="CAB1427844.1"/>
    </source>
</evidence>
<sequence>MGLVAQLAGSQSPIGLRECNGGTEQSGGSEQPMGPGTGQGGDAYLLHHMFHISNLLICNLLRFATWPQTRSVVVWLSALSDLASCGHVRPLAHM</sequence>
<evidence type="ECO:0000313" key="3">
    <source>
        <dbReference type="Proteomes" id="UP001153269"/>
    </source>
</evidence>
<feature type="region of interest" description="Disordered" evidence="1">
    <location>
        <begin position="1"/>
        <end position="39"/>
    </location>
</feature>
<proteinExistence type="predicted"/>
<dbReference type="AlphaFoldDB" id="A0A9N7UCN7"/>
<evidence type="ECO:0000256" key="1">
    <source>
        <dbReference type="SAM" id="MobiDB-lite"/>
    </source>
</evidence>